<reference evidence="9" key="1">
    <citation type="submission" date="2016-10" db="EMBL/GenBank/DDBJ databases">
        <authorList>
            <person name="Varghese N."/>
            <person name="Submissions S."/>
        </authorList>
    </citation>
    <scope>NUCLEOTIDE SEQUENCE [LARGE SCALE GENOMIC DNA]</scope>
    <source>
        <strain evidence="9">DSM 5918</strain>
    </source>
</reference>
<dbReference type="EMBL" id="FORX01000005">
    <property type="protein sequence ID" value="SFJ65777.1"/>
    <property type="molecule type" value="Genomic_DNA"/>
</dbReference>
<feature type="transmembrane region" description="Helical" evidence="6">
    <location>
        <begin position="59"/>
        <end position="85"/>
    </location>
</feature>
<dbReference type="GO" id="GO:0022904">
    <property type="term" value="P:respiratory electron transport chain"/>
    <property type="evidence" value="ECO:0007669"/>
    <property type="project" value="InterPro"/>
</dbReference>
<dbReference type="AlphaFoldDB" id="A0A1I3T8E2"/>
<name>A0A1I3T8E2_9BACT</name>
<dbReference type="Gene3D" id="1.20.950.20">
    <property type="entry name" value="Transmembrane di-heme cytochromes, Chain C"/>
    <property type="match status" value="1"/>
</dbReference>
<dbReference type="GO" id="GO:0009326">
    <property type="term" value="C:formate dehydrogenase complex"/>
    <property type="evidence" value="ECO:0007669"/>
    <property type="project" value="TreeGrafter"/>
</dbReference>
<keyword evidence="9" id="KW-1185">Reference proteome</keyword>
<feature type="transmembrane region" description="Helical" evidence="6">
    <location>
        <begin position="21"/>
        <end position="39"/>
    </location>
</feature>
<dbReference type="STRING" id="52560.SAMN04488082_10582"/>
<dbReference type="Proteomes" id="UP000198635">
    <property type="component" value="Unassembled WGS sequence"/>
</dbReference>
<feature type="transmembrane region" description="Helical" evidence="6">
    <location>
        <begin position="170"/>
        <end position="193"/>
    </location>
</feature>
<feature type="domain" description="Cytochrome b561 bacterial/Ni-hydrogenase" evidence="7">
    <location>
        <begin position="11"/>
        <end position="196"/>
    </location>
</feature>
<evidence type="ECO:0000256" key="4">
    <source>
        <dbReference type="ARBA" id="ARBA00022989"/>
    </source>
</evidence>
<evidence type="ECO:0000313" key="9">
    <source>
        <dbReference type="Proteomes" id="UP000198635"/>
    </source>
</evidence>
<evidence type="ECO:0000256" key="1">
    <source>
        <dbReference type="ARBA" id="ARBA00004651"/>
    </source>
</evidence>
<keyword evidence="5 6" id="KW-0472">Membrane</keyword>
<keyword evidence="3 6" id="KW-0812">Transmembrane</keyword>
<evidence type="ECO:0000259" key="7">
    <source>
        <dbReference type="Pfam" id="PF01292"/>
    </source>
</evidence>
<proteinExistence type="predicted"/>
<dbReference type="RefSeq" id="WP_092373518.1">
    <property type="nucleotide sequence ID" value="NZ_FORX01000005.1"/>
</dbReference>
<feature type="transmembrane region" description="Helical" evidence="6">
    <location>
        <begin position="136"/>
        <end position="158"/>
    </location>
</feature>
<feature type="transmembrane region" description="Helical" evidence="6">
    <location>
        <begin position="248"/>
        <end position="270"/>
    </location>
</feature>
<organism evidence="8 9">
    <name type="scientific">Desulfomicrobium apsheronum</name>
    <dbReference type="NCBI Taxonomy" id="52560"/>
    <lineage>
        <taxon>Bacteria</taxon>
        <taxon>Pseudomonadati</taxon>
        <taxon>Thermodesulfobacteriota</taxon>
        <taxon>Desulfovibrionia</taxon>
        <taxon>Desulfovibrionales</taxon>
        <taxon>Desulfomicrobiaceae</taxon>
        <taxon>Desulfomicrobium</taxon>
    </lineage>
</organism>
<dbReference type="GO" id="GO:0015944">
    <property type="term" value="P:formate oxidation"/>
    <property type="evidence" value="ECO:0007669"/>
    <property type="project" value="TreeGrafter"/>
</dbReference>
<comment type="subcellular location">
    <subcellularLocation>
        <location evidence="1">Cell membrane</location>
        <topology evidence="1">Multi-pass membrane protein</topology>
    </subcellularLocation>
</comment>
<evidence type="ECO:0000256" key="6">
    <source>
        <dbReference type="SAM" id="Phobius"/>
    </source>
</evidence>
<keyword evidence="4 6" id="KW-1133">Transmembrane helix</keyword>
<dbReference type="PANTHER" id="PTHR30074">
    <property type="entry name" value="FORMATE DEHYDROGENASE, NITRATE-INDUCIBLE, CYTOCHROME B556 FDN SUBUNIT"/>
    <property type="match status" value="1"/>
</dbReference>
<dbReference type="InterPro" id="IPR011577">
    <property type="entry name" value="Cyt_b561_bac/Ni-Hgenase"/>
</dbReference>
<dbReference type="GO" id="GO:0009055">
    <property type="term" value="F:electron transfer activity"/>
    <property type="evidence" value="ECO:0007669"/>
    <property type="project" value="InterPro"/>
</dbReference>
<keyword evidence="2" id="KW-1003">Cell membrane</keyword>
<dbReference type="GO" id="GO:0005886">
    <property type="term" value="C:plasma membrane"/>
    <property type="evidence" value="ECO:0007669"/>
    <property type="project" value="UniProtKB-SubCell"/>
</dbReference>
<dbReference type="Pfam" id="PF01292">
    <property type="entry name" value="Ni_hydr_CYTB"/>
    <property type="match status" value="1"/>
</dbReference>
<protein>
    <submittedName>
        <fullName evidence="8">Cytochrome b subunit of formate dehydrogenase</fullName>
    </submittedName>
</protein>
<dbReference type="GO" id="GO:0009061">
    <property type="term" value="P:anaerobic respiration"/>
    <property type="evidence" value="ECO:0007669"/>
    <property type="project" value="TreeGrafter"/>
</dbReference>
<gene>
    <name evidence="8" type="ORF">SAMN04488082_10582</name>
</gene>
<dbReference type="GO" id="GO:0036397">
    <property type="term" value="F:formate dehydrogenase (quinone) activity"/>
    <property type="evidence" value="ECO:0007669"/>
    <property type="project" value="TreeGrafter"/>
</dbReference>
<dbReference type="SUPFAM" id="SSF81342">
    <property type="entry name" value="Transmembrane di-heme cytochromes"/>
    <property type="match status" value="1"/>
</dbReference>
<evidence type="ECO:0000313" key="8">
    <source>
        <dbReference type="EMBL" id="SFJ65777.1"/>
    </source>
</evidence>
<dbReference type="InterPro" id="IPR051817">
    <property type="entry name" value="FDH_cytochrome_b556_subunit"/>
</dbReference>
<evidence type="ECO:0000256" key="5">
    <source>
        <dbReference type="ARBA" id="ARBA00023136"/>
    </source>
</evidence>
<dbReference type="InterPro" id="IPR016174">
    <property type="entry name" value="Di-haem_cyt_TM"/>
</dbReference>
<dbReference type="OrthoDB" id="9814800at2"/>
<dbReference type="PANTHER" id="PTHR30074:SF6">
    <property type="entry name" value="FORMATE DEHYDROGENASE GAMMA SUBUNIT"/>
    <property type="match status" value="1"/>
</dbReference>
<evidence type="ECO:0000256" key="3">
    <source>
        <dbReference type="ARBA" id="ARBA00022692"/>
    </source>
</evidence>
<sequence length="277" mass="31089">MNNDAGKRIKRFTVAQRLFHLVLMVTFLLQAATGLARMYNETAWGQSLASLFGGFQAALTVHIHVGILMVCAFALHILYAVAVILKKGPAATLAGPDSLLPRPADFKQFFQHVGWILGVAKHPPLERWGYWEKFDYWAVFWGMIVLGATGLLLAYPLASSRFMPGWGLNVAFWVHRIEALLAMGHVFVIHFFIAHLRRSTFPMDRTMFEGSADLQDVQHERPAWHERLNASGKLDDMVVHEAPLYRRAIYMTVGFAAICAGVYLLVGGLIHATNITW</sequence>
<accession>A0A1I3T8E2</accession>
<evidence type="ECO:0000256" key="2">
    <source>
        <dbReference type="ARBA" id="ARBA00022475"/>
    </source>
</evidence>